<keyword evidence="6 7" id="KW-0472">Membrane</keyword>
<gene>
    <name evidence="8" type="ORF">ABOZ73_07520</name>
</gene>
<organism evidence="8">
    <name type="scientific">Caulobacter sp. 73W</name>
    <dbReference type="NCBI Taxonomy" id="3161137"/>
    <lineage>
        <taxon>Bacteria</taxon>
        <taxon>Pseudomonadati</taxon>
        <taxon>Pseudomonadota</taxon>
        <taxon>Alphaproteobacteria</taxon>
        <taxon>Caulobacterales</taxon>
        <taxon>Caulobacteraceae</taxon>
        <taxon>Caulobacter</taxon>
    </lineage>
</organism>
<feature type="transmembrane region" description="Helical" evidence="7">
    <location>
        <begin position="84"/>
        <end position="105"/>
    </location>
</feature>
<dbReference type="GO" id="GO:0005886">
    <property type="term" value="C:plasma membrane"/>
    <property type="evidence" value="ECO:0007669"/>
    <property type="project" value="UniProtKB-SubCell"/>
</dbReference>
<keyword evidence="3" id="KW-1003">Cell membrane</keyword>
<comment type="subcellular location">
    <subcellularLocation>
        <location evidence="1">Cell membrane</location>
        <topology evidence="1">Multi-pass membrane protein</topology>
    </subcellularLocation>
</comment>
<evidence type="ECO:0000256" key="6">
    <source>
        <dbReference type="ARBA" id="ARBA00023136"/>
    </source>
</evidence>
<dbReference type="InterPro" id="IPR032808">
    <property type="entry name" value="DoxX"/>
</dbReference>
<dbReference type="AlphaFoldDB" id="A0AB39KYI6"/>
<reference evidence="8" key="1">
    <citation type="submission" date="2024-06" db="EMBL/GenBank/DDBJ databases">
        <title>Caulobacter inopinatus, sp. nov.</title>
        <authorList>
            <person name="Donachie S.P."/>
        </authorList>
    </citation>
    <scope>NUCLEOTIDE SEQUENCE</scope>
    <source>
        <strain evidence="8">73W</strain>
    </source>
</reference>
<name>A0AB39KYI6_9CAUL</name>
<evidence type="ECO:0000256" key="5">
    <source>
        <dbReference type="ARBA" id="ARBA00022989"/>
    </source>
</evidence>
<keyword evidence="4 7" id="KW-0812">Transmembrane</keyword>
<evidence type="ECO:0000256" key="1">
    <source>
        <dbReference type="ARBA" id="ARBA00004651"/>
    </source>
</evidence>
<evidence type="ECO:0000256" key="2">
    <source>
        <dbReference type="ARBA" id="ARBA00006679"/>
    </source>
</evidence>
<accession>A0AB39KYI6</accession>
<comment type="similarity">
    <text evidence="2">Belongs to the DoxX family.</text>
</comment>
<dbReference type="PANTHER" id="PTHR33452:SF1">
    <property type="entry name" value="INNER MEMBRANE PROTEIN YPHA-RELATED"/>
    <property type="match status" value="1"/>
</dbReference>
<proteinExistence type="inferred from homology"/>
<dbReference type="Pfam" id="PF07681">
    <property type="entry name" value="DoxX"/>
    <property type="match status" value="1"/>
</dbReference>
<evidence type="ECO:0000256" key="4">
    <source>
        <dbReference type="ARBA" id="ARBA00022692"/>
    </source>
</evidence>
<protein>
    <submittedName>
        <fullName evidence="8">DoxX family protein</fullName>
    </submittedName>
</protein>
<dbReference type="PANTHER" id="PTHR33452">
    <property type="entry name" value="OXIDOREDUCTASE CATD-RELATED"/>
    <property type="match status" value="1"/>
</dbReference>
<feature type="transmembrane region" description="Helical" evidence="7">
    <location>
        <begin position="12"/>
        <end position="34"/>
    </location>
</feature>
<keyword evidence="5 7" id="KW-1133">Transmembrane helix</keyword>
<dbReference type="InterPro" id="IPR051907">
    <property type="entry name" value="DoxX-like_oxidoreductase"/>
</dbReference>
<dbReference type="EMBL" id="CP158375">
    <property type="protein sequence ID" value="XDO98256.1"/>
    <property type="molecule type" value="Genomic_DNA"/>
</dbReference>
<sequence>MRRWLMLKPLEGLGDAALLAMRLGVGSFLIWGVWDNITSAEHMRTFETFLAKYGFVAPHLMAPLSVWVQFACGLAFILGAFTRWAGLLCAANFVVAIVMSITPWASAARSPRRAW</sequence>
<feature type="transmembrane region" description="Helical" evidence="7">
    <location>
        <begin position="54"/>
        <end position="77"/>
    </location>
</feature>
<dbReference type="RefSeq" id="WP_369062020.1">
    <property type="nucleotide sequence ID" value="NZ_CP158375.1"/>
</dbReference>
<evidence type="ECO:0000313" key="8">
    <source>
        <dbReference type="EMBL" id="XDO98256.1"/>
    </source>
</evidence>
<evidence type="ECO:0000256" key="3">
    <source>
        <dbReference type="ARBA" id="ARBA00022475"/>
    </source>
</evidence>
<evidence type="ECO:0000256" key="7">
    <source>
        <dbReference type="SAM" id="Phobius"/>
    </source>
</evidence>